<comment type="function">
    <text evidence="9">Single strand-specific metallo-endoribonuclease involved in late-stage 70S ribosome quality control and in maturation of the 3' terminus of the 16S rRNA.</text>
</comment>
<dbReference type="SUPFAM" id="SSF55486">
    <property type="entry name" value="Metalloproteases ('zincins'), catalytic domain"/>
    <property type="match status" value="1"/>
</dbReference>
<comment type="caution">
    <text evidence="10">The sequence shown here is derived from an EMBL/GenBank/DDBJ whole genome shotgun (WGS) entry which is preliminary data.</text>
</comment>
<evidence type="ECO:0000256" key="2">
    <source>
        <dbReference type="ARBA" id="ARBA00022517"/>
    </source>
</evidence>
<keyword evidence="7 9" id="KW-0378">Hydrolase</keyword>
<evidence type="ECO:0000256" key="6">
    <source>
        <dbReference type="ARBA" id="ARBA00022759"/>
    </source>
</evidence>
<dbReference type="EMBL" id="VIAE01000007">
    <property type="protein sequence ID" value="TVY12177.1"/>
    <property type="molecule type" value="Genomic_DNA"/>
</dbReference>
<evidence type="ECO:0000256" key="5">
    <source>
        <dbReference type="ARBA" id="ARBA00022723"/>
    </source>
</evidence>
<dbReference type="GO" id="GO:0008270">
    <property type="term" value="F:zinc ion binding"/>
    <property type="evidence" value="ECO:0007669"/>
    <property type="project" value="UniProtKB-UniRule"/>
</dbReference>
<evidence type="ECO:0000313" key="10">
    <source>
        <dbReference type="EMBL" id="TVY12177.1"/>
    </source>
</evidence>
<organism evidence="10 11">
    <name type="scientific">Candidatus Phytoplasma pini</name>
    <dbReference type="NCBI Taxonomy" id="267362"/>
    <lineage>
        <taxon>Bacteria</taxon>
        <taxon>Bacillati</taxon>
        <taxon>Mycoplasmatota</taxon>
        <taxon>Mollicutes</taxon>
        <taxon>Acholeplasmatales</taxon>
        <taxon>Acholeplasmataceae</taxon>
        <taxon>Candidatus Phytoplasma</taxon>
    </lineage>
</organism>
<evidence type="ECO:0000256" key="7">
    <source>
        <dbReference type="ARBA" id="ARBA00022801"/>
    </source>
</evidence>
<comment type="cofactor">
    <cofactor evidence="9">
        <name>Zn(2+)</name>
        <dbReference type="ChEBI" id="CHEBI:29105"/>
    </cofactor>
    <text evidence="9">Binds 1 zinc ion.</text>
</comment>
<feature type="binding site" evidence="9">
    <location>
        <position position="108"/>
    </location>
    <ligand>
        <name>Zn(2+)</name>
        <dbReference type="ChEBI" id="CHEBI:29105"/>
        <note>catalytic</note>
    </ligand>
</feature>
<dbReference type="PANTHER" id="PTHR46986:SF1">
    <property type="entry name" value="ENDORIBONUCLEASE YBEY, CHLOROPLASTIC"/>
    <property type="match status" value="1"/>
</dbReference>
<dbReference type="GO" id="GO:0006364">
    <property type="term" value="P:rRNA processing"/>
    <property type="evidence" value="ECO:0007669"/>
    <property type="project" value="UniProtKB-UniRule"/>
</dbReference>
<dbReference type="InterPro" id="IPR023091">
    <property type="entry name" value="MetalPrtase_cat_dom_sf_prd"/>
</dbReference>
<dbReference type="Gene3D" id="3.40.390.30">
    <property type="entry name" value="Metalloproteases ('zincins'), catalytic domain"/>
    <property type="match status" value="1"/>
</dbReference>
<comment type="subcellular location">
    <subcellularLocation>
        <location evidence="9">Cytoplasm</location>
    </subcellularLocation>
</comment>
<dbReference type="NCBIfam" id="TIGR00043">
    <property type="entry name" value="rRNA maturation RNase YbeY"/>
    <property type="match status" value="1"/>
</dbReference>
<dbReference type="AlphaFoldDB" id="A0A559KJ91"/>
<proteinExistence type="inferred from homology"/>
<sequence>MMIIKIYNRTKFNIFDLKRILVKIFLFLEEKKKINIIFINNKMIKKMNFYYRKKDYPTDILSFENPIINNVFLGDIFISLEKVQEQFKNYNHTFEKEIVFLALHGYLHLKGYKDNTSKSLQQMIEIQEYILQKYKLLFKNKNFI</sequence>
<gene>
    <name evidence="9" type="primary">ybeY</name>
    <name evidence="10" type="ORF">MDPP_00299</name>
</gene>
<keyword evidence="11" id="KW-1185">Reference proteome</keyword>
<keyword evidence="2 9" id="KW-0690">Ribosome biogenesis</keyword>
<dbReference type="RefSeq" id="WP_246058877.1">
    <property type="nucleotide sequence ID" value="NZ_VIAE01000007.1"/>
</dbReference>
<keyword evidence="3 9" id="KW-0698">rRNA processing</keyword>
<keyword evidence="6 9" id="KW-0255">Endonuclease</keyword>
<keyword evidence="5 9" id="KW-0479">Metal-binding</keyword>
<dbReference type="Proteomes" id="UP000320078">
    <property type="component" value="Unassembled WGS sequence"/>
</dbReference>
<dbReference type="GO" id="GO:0004521">
    <property type="term" value="F:RNA endonuclease activity"/>
    <property type="evidence" value="ECO:0007669"/>
    <property type="project" value="UniProtKB-UniRule"/>
</dbReference>
<evidence type="ECO:0000256" key="3">
    <source>
        <dbReference type="ARBA" id="ARBA00022552"/>
    </source>
</evidence>
<protein>
    <recommendedName>
        <fullName evidence="9">Endoribonuclease YbeY</fullName>
        <ecNumber evidence="9">3.1.-.-</ecNumber>
    </recommendedName>
</protein>
<dbReference type="HAMAP" id="MF_00009">
    <property type="entry name" value="Endoribonucl_YbeY"/>
    <property type="match status" value="1"/>
</dbReference>
<dbReference type="InterPro" id="IPR002036">
    <property type="entry name" value="YbeY"/>
</dbReference>
<comment type="similarity">
    <text evidence="1 9">Belongs to the endoribonuclease YbeY family.</text>
</comment>
<dbReference type="GO" id="GO:0004222">
    <property type="term" value="F:metalloendopeptidase activity"/>
    <property type="evidence" value="ECO:0007669"/>
    <property type="project" value="InterPro"/>
</dbReference>
<feature type="binding site" evidence="9">
    <location>
        <position position="104"/>
    </location>
    <ligand>
        <name>Zn(2+)</name>
        <dbReference type="ChEBI" id="CHEBI:29105"/>
        <note>catalytic</note>
    </ligand>
</feature>
<dbReference type="EC" id="3.1.-.-" evidence="9"/>
<keyword evidence="4 9" id="KW-0540">Nuclease</keyword>
<dbReference type="PANTHER" id="PTHR46986">
    <property type="entry name" value="ENDORIBONUCLEASE YBEY, CHLOROPLASTIC"/>
    <property type="match status" value="1"/>
</dbReference>
<feature type="binding site" evidence="9">
    <location>
        <position position="114"/>
    </location>
    <ligand>
        <name>Zn(2+)</name>
        <dbReference type="ChEBI" id="CHEBI:29105"/>
        <note>catalytic</note>
    </ligand>
</feature>
<accession>A0A559KJ91</accession>
<keyword evidence="9" id="KW-0963">Cytoplasm</keyword>
<dbReference type="GO" id="GO:0005737">
    <property type="term" value="C:cytoplasm"/>
    <property type="evidence" value="ECO:0007669"/>
    <property type="project" value="UniProtKB-SubCell"/>
</dbReference>
<name>A0A559KJ91_9MOLU</name>
<evidence type="ECO:0000256" key="8">
    <source>
        <dbReference type="ARBA" id="ARBA00022833"/>
    </source>
</evidence>
<dbReference type="Pfam" id="PF02130">
    <property type="entry name" value="YbeY"/>
    <property type="match status" value="1"/>
</dbReference>
<evidence type="ECO:0000256" key="1">
    <source>
        <dbReference type="ARBA" id="ARBA00010875"/>
    </source>
</evidence>
<reference evidence="10 11" key="1">
    <citation type="submission" date="2019-06" db="EMBL/GenBank/DDBJ databases">
        <title>Draft Genome Sequence of Candidatus Phytoplasma pini-Related Strain MDPP: A Resource for Comparative Genomics of Gymnosperm-infecting Phytoplasmas.</title>
        <authorList>
            <person name="Cai W."/>
            <person name="Costanzo S."/>
            <person name="Shao J."/>
            <person name="Zhao Y."/>
            <person name="Davis R."/>
        </authorList>
    </citation>
    <scope>NUCLEOTIDE SEQUENCE [LARGE SCALE GENOMIC DNA]</scope>
    <source>
        <strain evidence="10 11">MDPP</strain>
    </source>
</reference>
<keyword evidence="8 9" id="KW-0862">Zinc</keyword>
<evidence type="ECO:0000256" key="4">
    <source>
        <dbReference type="ARBA" id="ARBA00022722"/>
    </source>
</evidence>
<evidence type="ECO:0000313" key="11">
    <source>
        <dbReference type="Proteomes" id="UP000320078"/>
    </source>
</evidence>
<evidence type="ECO:0000256" key="9">
    <source>
        <dbReference type="HAMAP-Rule" id="MF_00009"/>
    </source>
</evidence>